<dbReference type="Proteomes" id="UP000176645">
    <property type="component" value="Unassembled WGS sequence"/>
</dbReference>
<gene>
    <name evidence="1" type="ORF">A2Z42_00860</name>
</gene>
<proteinExistence type="predicted"/>
<dbReference type="AlphaFoldDB" id="A0A1G1WGS4"/>
<dbReference type="InterPro" id="IPR009000">
    <property type="entry name" value="Transl_B-barrel_sf"/>
</dbReference>
<dbReference type="Gene3D" id="2.40.30.10">
    <property type="entry name" value="Translation factors"/>
    <property type="match status" value="1"/>
</dbReference>
<dbReference type="SUPFAM" id="SSF50447">
    <property type="entry name" value="Translation proteins"/>
    <property type="match status" value="1"/>
</dbReference>
<evidence type="ECO:0000313" key="2">
    <source>
        <dbReference type="Proteomes" id="UP000176645"/>
    </source>
</evidence>
<comment type="caution">
    <text evidence="1">The sequence shown here is derived from an EMBL/GenBank/DDBJ whole genome shotgun (WGS) entry which is preliminary data.</text>
</comment>
<evidence type="ECO:0008006" key="3">
    <source>
        <dbReference type="Google" id="ProtNLM"/>
    </source>
</evidence>
<reference evidence="1 2" key="1">
    <citation type="journal article" date="2016" name="Nat. Commun.">
        <title>Thousands of microbial genomes shed light on interconnected biogeochemical processes in an aquifer system.</title>
        <authorList>
            <person name="Anantharaman K."/>
            <person name="Brown C.T."/>
            <person name="Hug L.A."/>
            <person name="Sharon I."/>
            <person name="Castelle C.J."/>
            <person name="Probst A.J."/>
            <person name="Thomas B.C."/>
            <person name="Singh A."/>
            <person name="Wilkins M.J."/>
            <person name="Karaoz U."/>
            <person name="Brodie E.L."/>
            <person name="Williams K.H."/>
            <person name="Hubbard S.S."/>
            <person name="Banfield J.F."/>
        </authorList>
    </citation>
    <scope>NUCLEOTIDE SEQUENCE [LARGE SCALE GENOMIC DNA]</scope>
</reference>
<sequence>MNVKEKQVGIVTHFYDHISVGVVKLSNKLVVGDKIHIQGAHDDFEQDVKSMQLEHKDIKEGGKGQEIAIKVENKVHQNDKVLKVEE</sequence>
<dbReference type="EMBL" id="MHCU01000053">
    <property type="protein sequence ID" value="OGY26929.1"/>
    <property type="molecule type" value="Genomic_DNA"/>
</dbReference>
<evidence type="ECO:0000313" key="1">
    <source>
        <dbReference type="EMBL" id="OGY26929.1"/>
    </source>
</evidence>
<name>A0A1G1WGS4_9BACT</name>
<accession>A0A1G1WGS4</accession>
<protein>
    <recommendedName>
        <fullName evidence="3">Translation elongation factor-like protein</fullName>
    </recommendedName>
</protein>
<organism evidence="1 2">
    <name type="scientific">Candidatus Woykebacteria bacterium RBG_19FT_COMBO_43_10</name>
    <dbReference type="NCBI Taxonomy" id="1802598"/>
    <lineage>
        <taxon>Bacteria</taxon>
        <taxon>Candidatus Woykeibacteriota</taxon>
    </lineage>
</organism>